<keyword evidence="2" id="KW-1185">Reference proteome</keyword>
<evidence type="ECO:0000313" key="1">
    <source>
        <dbReference type="EMBL" id="KAG0581797.1"/>
    </source>
</evidence>
<reference evidence="1" key="1">
    <citation type="submission" date="2020-06" db="EMBL/GenBank/DDBJ databases">
        <title>WGS assembly of Ceratodon purpureus strain R40.</title>
        <authorList>
            <person name="Carey S.B."/>
            <person name="Jenkins J."/>
            <person name="Shu S."/>
            <person name="Lovell J.T."/>
            <person name="Sreedasyam A."/>
            <person name="Maumus F."/>
            <person name="Tiley G.P."/>
            <person name="Fernandez-Pozo N."/>
            <person name="Barry K."/>
            <person name="Chen C."/>
            <person name="Wang M."/>
            <person name="Lipzen A."/>
            <person name="Daum C."/>
            <person name="Saski C.A."/>
            <person name="Payton A.C."/>
            <person name="Mcbreen J.C."/>
            <person name="Conrad R.E."/>
            <person name="Kollar L.M."/>
            <person name="Olsson S."/>
            <person name="Huttunen S."/>
            <person name="Landis J.B."/>
            <person name="Wickett N.J."/>
            <person name="Johnson M.G."/>
            <person name="Rensing S.A."/>
            <person name="Grimwood J."/>
            <person name="Schmutz J."/>
            <person name="Mcdaniel S.F."/>
        </authorList>
    </citation>
    <scope>NUCLEOTIDE SEQUENCE</scope>
    <source>
        <strain evidence="1">R40</strain>
    </source>
</reference>
<dbReference type="AlphaFoldDB" id="A0A8T0IG41"/>
<proteinExistence type="predicted"/>
<name>A0A8T0IG41_CERPU</name>
<sequence>MYPGISSLECFTSGDHWASCVAEWLHGYRRILKNIDGHGCEYLITEALSISGWKPSPQ</sequence>
<gene>
    <name evidence="1" type="ORF">KC19_3G010200</name>
</gene>
<protein>
    <submittedName>
        <fullName evidence="1">Uncharacterized protein</fullName>
    </submittedName>
</protein>
<evidence type="ECO:0000313" key="2">
    <source>
        <dbReference type="Proteomes" id="UP000822688"/>
    </source>
</evidence>
<comment type="caution">
    <text evidence="1">The sequence shown here is derived from an EMBL/GenBank/DDBJ whole genome shotgun (WGS) entry which is preliminary data.</text>
</comment>
<accession>A0A8T0IG41</accession>
<organism evidence="1 2">
    <name type="scientific">Ceratodon purpureus</name>
    <name type="common">Fire moss</name>
    <name type="synonym">Dicranum purpureum</name>
    <dbReference type="NCBI Taxonomy" id="3225"/>
    <lineage>
        <taxon>Eukaryota</taxon>
        <taxon>Viridiplantae</taxon>
        <taxon>Streptophyta</taxon>
        <taxon>Embryophyta</taxon>
        <taxon>Bryophyta</taxon>
        <taxon>Bryophytina</taxon>
        <taxon>Bryopsida</taxon>
        <taxon>Dicranidae</taxon>
        <taxon>Pseudoditrichales</taxon>
        <taxon>Ditrichaceae</taxon>
        <taxon>Ceratodon</taxon>
    </lineage>
</organism>
<dbReference type="EMBL" id="CM026423">
    <property type="protein sequence ID" value="KAG0581797.1"/>
    <property type="molecule type" value="Genomic_DNA"/>
</dbReference>
<dbReference type="Proteomes" id="UP000822688">
    <property type="component" value="Chromosome 3"/>
</dbReference>